<dbReference type="Pfam" id="PF01797">
    <property type="entry name" value="Y1_Tnp"/>
    <property type="match status" value="1"/>
</dbReference>
<protein>
    <submittedName>
        <fullName evidence="2">Transposase</fullName>
    </submittedName>
</protein>
<dbReference type="NCBIfam" id="NF033573">
    <property type="entry name" value="transpos_IS200"/>
    <property type="match status" value="1"/>
</dbReference>
<sequence>MRIRNLCHSCYQHQYRIVWGTKCRRKYLKEYVKIELIKNLKETIKKYPTLEIIEINTNEDHLHLQIEIPPDLSVAAVVRILKSKSSLALKKKFKFIREIYLDSSIWSVGYFSSTIGLNEKQIRKYIKWQGKEDLPKQLEL</sequence>
<dbReference type="AlphaFoldDB" id="A0A0G4B465"/>
<dbReference type="PANTHER" id="PTHR33360">
    <property type="entry name" value="TRANSPOSASE FOR INSERTION SEQUENCE ELEMENT IS200"/>
    <property type="match status" value="1"/>
</dbReference>
<feature type="domain" description="Transposase IS200-like" evidence="1">
    <location>
        <begin position="10"/>
        <end position="129"/>
    </location>
</feature>
<dbReference type="SMART" id="SM01321">
    <property type="entry name" value="Y1_Tnp"/>
    <property type="match status" value="1"/>
</dbReference>
<evidence type="ECO:0000313" key="2">
    <source>
        <dbReference type="EMBL" id="AKM82674.1"/>
    </source>
</evidence>
<gene>
    <name evidence="2" type="ORF">UT28_C0001G0897</name>
</gene>
<reference evidence="2 3" key="1">
    <citation type="journal article" date="2015" name="Nature">
        <title>rRNA introns, odd ribosomes, and small enigmatic genomes across a large radiation of phyla.</title>
        <authorList>
            <person name="Brown C.T."/>
            <person name="Hug L.A."/>
            <person name="Thomas B.C."/>
            <person name="Sharon I."/>
            <person name="Castelle C.J."/>
            <person name="Singh A."/>
            <person name="Wilkins M.J."/>
            <person name="Williams K.H."/>
            <person name="Banfield J.F."/>
        </authorList>
    </citation>
    <scope>NUCLEOTIDE SEQUENCE [LARGE SCALE GENOMIC DNA]</scope>
</reference>
<dbReference type="Gene3D" id="3.30.70.1290">
    <property type="entry name" value="Transposase IS200-like"/>
    <property type="match status" value="1"/>
</dbReference>
<dbReference type="Proteomes" id="UP000035648">
    <property type="component" value="Chromosome"/>
</dbReference>
<name>A0A0G4B465_9BACT</name>
<dbReference type="KEGG" id="bbgw:UT28_C0001G0897"/>
<dbReference type="STRING" id="1618337.UT28_C0001G0897"/>
<dbReference type="PANTHER" id="PTHR33360:SF2">
    <property type="entry name" value="TRANSPOSASE FOR INSERTION SEQUENCE ELEMENT IS200"/>
    <property type="match status" value="1"/>
</dbReference>
<dbReference type="InterPro" id="IPR036515">
    <property type="entry name" value="Transposase_17_sf"/>
</dbReference>
<evidence type="ECO:0000313" key="3">
    <source>
        <dbReference type="Proteomes" id="UP000035648"/>
    </source>
</evidence>
<dbReference type="GO" id="GO:0003677">
    <property type="term" value="F:DNA binding"/>
    <property type="evidence" value="ECO:0007669"/>
    <property type="project" value="InterPro"/>
</dbReference>
<accession>A0A0G4B465</accession>
<dbReference type="SUPFAM" id="SSF143422">
    <property type="entry name" value="Transposase IS200-like"/>
    <property type="match status" value="1"/>
</dbReference>
<dbReference type="EMBL" id="CP011213">
    <property type="protein sequence ID" value="AKM82674.1"/>
    <property type="molecule type" value="Genomic_DNA"/>
</dbReference>
<evidence type="ECO:0000259" key="1">
    <source>
        <dbReference type="SMART" id="SM01321"/>
    </source>
</evidence>
<dbReference type="GO" id="GO:0006313">
    <property type="term" value="P:DNA transposition"/>
    <property type="evidence" value="ECO:0007669"/>
    <property type="project" value="InterPro"/>
</dbReference>
<dbReference type="InterPro" id="IPR002686">
    <property type="entry name" value="Transposase_17"/>
</dbReference>
<dbReference type="GO" id="GO:0004803">
    <property type="term" value="F:transposase activity"/>
    <property type="evidence" value="ECO:0007669"/>
    <property type="project" value="InterPro"/>
</dbReference>
<proteinExistence type="predicted"/>
<organism evidence="2 3">
    <name type="scientific">Berkelbacteria bacterium GW2011_GWE1_39_12</name>
    <dbReference type="NCBI Taxonomy" id="1618337"/>
    <lineage>
        <taxon>Bacteria</taxon>
        <taxon>Candidatus Berkelbacteria</taxon>
    </lineage>
</organism>